<dbReference type="InParanoid" id="A0A059CU47"/>
<accession>A0A059CU47</accession>
<organism evidence="1">
    <name type="scientific">Eucalyptus grandis</name>
    <name type="common">Flooded gum</name>
    <dbReference type="NCBI Taxonomy" id="71139"/>
    <lineage>
        <taxon>Eukaryota</taxon>
        <taxon>Viridiplantae</taxon>
        <taxon>Streptophyta</taxon>
        <taxon>Embryophyta</taxon>
        <taxon>Tracheophyta</taxon>
        <taxon>Spermatophyta</taxon>
        <taxon>Magnoliopsida</taxon>
        <taxon>eudicotyledons</taxon>
        <taxon>Gunneridae</taxon>
        <taxon>Pentapetalae</taxon>
        <taxon>rosids</taxon>
        <taxon>malvids</taxon>
        <taxon>Myrtales</taxon>
        <taxon>Myrtaceae</taxon>
        <taxon>Myrtoideae</taxon>
        <taxon>Eucalypteae</taxon>
        <taxon>Eucalyptus</taxon>
    </lineage>
</organism>
<dbReference type="Gramene" id="KCW81754">
    <property type="protein sequence ID" value="KCW81754"/>
    <property type="gene ID" value="EUGRSUZ_C03116"/>
</dbReference>
<gene>
    <name evidence="1" type="ORF">EUGRSUZ_C03116</name>
</gene>
<proteinExistence type="predicted"/>
<evidence type="ECO:0000313" key="1">
    <source>
        <dbReference type="EMBL" id="KCW81754.1"/>
    </source>
</evidence>
<dbReference type="EMBL" id="KK198755">
    <property type="protein sequence ID" value="KCW81754.1"/>
    <property type="molecule type" value="Genomic_DNA"/>
</dbReference>
<sequence>MSILHILLDLHPCDLQVPLCQTRLSLSFGNWYSESLDCAKKMSILHKLWGLQRQMFYRQSSMTSSNLV</sequence>
<name>A0A059CU47_EUCGR</name>
<protein>
    <submittedName>
        <fullName evidence="1">Uncharacterized protein</fullName>
    </submittedName>
</protein>
<dbReference type="AlphaFoldDB" id="A0A059CU47"/>
<reference evidence="1" key="1">
    <citation type="submission" date="2013-07" db="EMBL/GenBank/DDBJ databases">
        <title>The genome of Eucalyptus grandis.</title>
        <authorList>
            <person name="Schmutz J."/>
            <person name="Hayes R."/>
            <person name="Myburg A."/>
            <person name="Tuskan G."/>
            <person name="Grattapaglia D."/>
            <person name="Rokhsar D.S."/>
        </authorList>
    </citation>
    <scope>NUCLEOTIDE SEQUENCE</scope>
    <source>
        <tissue evidence="1">Leaf extractions</tissue>
    </source>
</reference>